<evidence type="ECO:0000256" key="7">
    <source>
        <dbReference type="ARBA" id="ARBA00023242"/>
    </source>
</evidence>
<dbReference type="PANTHER" id="PTHR19290:SF134">
    <property type="entry name" value="NEUROGENIC DIFFERENTIATION FACTOR 1"/>
    <property type="match status" value="1"/>
</dbReference>
<dbReference type="PANTHER" id="PTHR19290">
    <property type="entry name" value="BASIC HELIX-LOOP-HELIX PROTEIN NEUROGENIN-RELATED"/>
    <property type="match status" value="1"/>
</dbReference>
<evidence type="ECO:0000256" key="5">
    <source>
        <dbReference type="ARBA" id="ARBA00023125"/>
    </source>
</evidence>
<keyword evidence="10" id="KW-1185">Reference proteome</keyword>
<dbReference type="GO" id="GO:0061564">
    <property type="term" value="P:axon development"/>
    <property type="evidence" value="ECO:0007669"/>
    <property type="project" value="TreeGrafter"/>
</dbReference>
<evidence type="ECO:0000256" key="4">
    <source>
        <dbReference type="ARBA" id="ARBA00023015"/>
    </source>
</evidence>
<evidence type="ECO:0000256" key="1">
    <source>
        <dbReference type="ARBA" id="ARBA00022473"/>
    </source>
</evidence>
<protein>
    <submittedName>
        <fullName evidence="9">Uncharacterized protein</fullName>
    </submittedName>
</protein>
<dbReference type="GO" id="GO:0000981">
    <property type="term" value="F:DNA-binding transcription factor activity, RNA polymerase II-specific"/>
    <property type="evidence" value="ECO:0007669"/>
    <property type="project" value="TreeGrafter"/>
</dbReference>
<dbReference type="FunFam" id="4.10.280.10:FF:000006">
    <property type="entry name" value="Neurogenic differentiation factor"/>
    <property type="match status" value="1"/>
</dbReference>
<dbReference type="Gene3D" id="4.10.280.10">
    <property type="entry name" value="Helix-loop-helix DNA-binding domain"/>
    <property type="match status" value="1"/>
</dbReference>
<evidence type="ECO:0000313" key="10">
    <source>
        <dbReference type="Proteomes" id="UP000749559"/>
    </source>
</evidence>
<keyword evidence="6" id="KW-0804">Transcription</keyword>
<keyword evidence="3" id="KW-0524">Neurogenesis</keyword>
<dbReference type="CDD" id="cd11427">
    <property type="entry name" value="bHLH_TS_NeuroD"/>
    <property type="match status" value="1"/>
</dbReference>
<proteinExistence type="predicted"/>
<dbReference type="Pfam" id="PF12533">
    <property type="entry name" value="Neuro_bHLH"/>
    <property type="match status" value="1"/>
</dbReference>
<evidence type="ECO:0000256" key="6">
    <source>
        <dbReference type="ARBA" id="ARBA00023163"/>
    </source>
</evidence>
<accession>A0A8J1UG29</accession>
<keyword evidence="7" id="KW-0539">Nucleus</keyword>
<dbReference type="SUPFAM" id="SSF47459">
    <property type="entry name" value="HLH, helix-loop-helix DNA-binding domain"/>
    <property type="match status" value="1"/>
</dbReference>
<dbReference type="SMART" id="SM00353">
    <property type="entry name" value="HLH"/>
    <property type="match status" value="1"/>
</dbReference>
<feature type="compositionally biased region" description="Basic residues" evidence="8">
    <location>
        <begin position="71"/>
        <end position="83"/>
    </location>
</feature>
<evidence type="ECO:0000256" key="2">
    <source>
        <dbReference type="ARBA" id="ARBA00022782"/>
    </source>
</evidence>
<reference evidence="9" key="1">
    <citation type="submission" date="2022-03" db="EMBL/GenBank/DDBJ databases">
        <authorList>
            <person name="Martin C."/>
        </authorList>
    </citation>
    <scope>NUCLEOTIDE SEQUENCE</scope>
</reference>
<dbReference type="InterPro" id="IPR011598">
    <property type="entry name" value="bHLH_dom"/>
</dbReference>
<organism evidence="9 10">
    <name type="scientific">Owenia fusiformis</name>
    <name type="common">Polychaete worm</name>
    <dbReference type="NCBI Taxonomy" id="6347"/>
    <lineage>
        <taxon>Eukaryota</taxon>
        <taxon>Metazoa</taxon>
        <taxon>Spiralia</taxon>
        <taxon>Lophotrochozoa</taxon>
        <taxon>Annelida</taxon>
        <taxon>Polychaeta</taxon>
        <taxon>Sedentaria</taxon>
        <taxon>Canalipalpata</taxon>
        <taxon>Sabellida</taxon>
        <taxon>Oweniida</taxon>
        <taxon>Oweniidae</taxon>
        <taxon>Owenia</taxon>
    </lineage>
</organism>
<dbReference type="InterPro" id="IPR036638">
    <property type="entry name" value="HLH_DNA-bd_sf"/>
</dbReference>
<dbReference type="EMBL" id="CAIIXF020000007">
    <property type="protein sequence ID" value="CAH1788504.1"/>
    <property type="molecule type" value="Genomic_DNA"/>
</dbReference>
<sequence>MPIKTMTEGTVDTNKECDPEWDLDENLMETDDLEKLEELAAKAEEIDRKNIVAIQPDDLQPKAKDNTIPKVPKKRGPKKKKMTRGRIVKLRIRRVKANSRERNRMHGLNEALDVLREHVPCYSKTQKLSKIETLRLARNYIAALSEILKTGLRPEGVSFAKALSKGLSQNTMNLVAGCLQLNPRTLLPEHQLPKSYHYIYNTNANYPNAITPLSYHYNQPPSPLGYNLSHNQLPHHAYNQQVGHNQQISTPMNHVHMPYQAMNTSSPLNAENREPALPTGSMTSNYSYSNQNQMRSRCGSSEETKISTCRYNDVGILDDSGTDMFLSDFEGLESDESGQLQLIHSTSDMFDNSL</sequence>
<dbReference type="Proteomes" id="UP000749559">
    <property type="component" value="Unassembled WGS sequence"/>
</dbReference>
<dbReference type="InterPro" id="IPR022575">
    <property type="entry name" value="NeuroD_DUF"/>
</dbReference>
<dbReference type="InterPro" id="IPR050359">
    <property type="entry name" value="bHLH_transcription_factors"/>
</dbReference>
<keyword evidence="2" id="KW-0221">Differentiation</keyword>
<keyword evidence="4" id="KW-0805">Transcription regulation</keyword>
<dbReference type="OrthoDB" id="10039134at2759"/>
<dbReference type="GO" id="GO:0005634">
    <property type="term" value="C:nucleus"/>
    <property type="evidence" value="ECO:0007669"/>
    <property type="project" value="TreeGrafter"/>
</dbReference>
<dbReference type="GO" id="GO:0007423">
    <property type="term" value="P:sensory organ development"/>
    <property type="evidence" value="ECO:0007669"/>
    <property type="project" value="TreeGrafter"/>
</dbReference>
<gene>
    <name evidence="9" type="ORF">OFUS_LOCUS14018</name>
</gene>
<keyword evidence="1" id="KW-0217">Developmental protein</keyword>
<dbReference type="GO" id="GO:0045944">
    <property type="term" value="P:positive regulation of transcription by RNA polymerase II"/>
    <property type="evidence" value="ECO:0007669"/>
    <property type="project" value="TreeGrafter"/>
</dbReference>
<name>A0A8J1UG29_OWEFU</name>
<dbReference type="PROSITE" id="PS50888">
    <property type="entry name" value="BHLH"/>
    <property type="match status" value="1"/>
</dbReference>
<keyword evidence="5" id="KW-0238">DNA-binding</keyword>
<dbReference type="AlphaFoldDB" id="A0A8J1UG29"/>
<feature type="region of interest" description="Disordered" evidence="8">
    <location>
        <begin position="60"/>
        <end position="83"/>
    </location>
</feature>
<dbReference type="GO" id="GO:0046983">
    <property type="term" value="F:protein dimerization activity"/>
    <property type="evidence" value="ECO:0007669"/>
    <property type="project" value="InterPro"/>
</dbReference>
<dbReference type="GO" id="GO:0070888">
    <property type="term" value="F:E-box binding"/>
    <property type="evidence" value="ECO:0007669"/>
    <property type="project" value="TreeGrafter"/>
</dbReference>
<evidence type="ECO:0000256" key="3">
    <source>
        <dbReference type="ARBA" id="ARBA00022902"/>
    </source>
</evidence>
<evidence type="ECO:0000256" key="8">
    <source>
        <dbReference type="SAM" id="MobiDB-lite"/>
    </source>
</evidence>
<evidence type="ECO:0000313" key="9">
    <source>
        <dbReference type="EMBL" id="CAH1788504.1"/>
    </source>
</evidence>
<dbReference type="Pfam" id="PF00010">
    <property type="entry name" value="HLH"/>
    <property type="match status" value="1"/>
</dbReference>
<comment type="caution">
    <text evidence="9">The sequence shown here is derived from an EMBL/GenBank/DDBJ whole genome shotgun (WGS) entry which is preliminary data.</text>
</comment>